<evidence type="ECO:0000313" key="2">
    <source>
        <dbReference type="Proteomes" id="UP001551329"/>
    </source>
</evidence>
<accession>A0ABV3CKE5</accession>
<dbReference type="EMBL" id="JBEZAE010000029">
    <property type="protein sequence ID" value="MEU7074735.1"/>
    <property type="molecule type" value="Genomic_DNA"/>
</dbReference>
<dbReference type="RefSeq" id="WP_358477229.1">
    <property type="nucleotide sequence ID" value="NZ_JBEZAE010000029.1"/>
</dbReference>
<name>A0ABV3CKE5_9ACTN</name>
<sequence>MPVINFGVGATAEPPGPCVWPIDTSCCPDWDTYAPEVQERATTFAVAILDGLTGRQFAQCPVNYRPCGPKCNGGGGYMSWPVGTPGVSGAGGPWMIPYVDAGVWRNCGCTGGCSCAAACEVPFPTSVAAVTAVTIDGLELNPDAYRVDSWRGRPMLVRVDGECWPTCQDMNVGPDEQGAFTITYQPGRPLPLAGQIAAGEYACEIAKACVGADCALPQQLANMSRNGVDIQLLDPTAVAEEGLTGLANVDLWIRSVNPARRAQRSRVASVDTYRGRFS</sequence>
<comment type="caution">
    <text evidence="1">The sequence shown here is derived from an EMBL/GenBank/DDBJ whole genome shotgun (WGS) entry which is preliminary data.</text>
</comment>
<evidence type="ECO:0008006" key="3">
    <source>
        <dbReference type="Google" id="ProtNLM"/>
    </source>
</evidence>
<gene>
    <name evidence="1" type="ORF">AB0A88_32045</name>
</gene>
<reference evidence="1 2" key="1">
    <citation type="submission" date="2024-06" db="EMBL/GenBank/DDBJ databases">
        <title>The Natural Products Discovery Center: Release of the First 8490 Sequenced Strains for Exploring Actinobacteria Biosynthetic Diversity.</title>
        <authorList>
            <person name="Kalkreuter E."/>
            <person name="Kautsar S.A."/>
            <person name="Yang D."/>
            <person name="Bader C.D."/>
            <person name="Teijaro C.N."/>
            <person name="Fluegel L."/>
            <person name="Davis C.M."/>
            <person name="Simpson J.R."/>
            <person name="Lauterbach L."/>
            <person name="Steele A.D."/>
            <person name="Gui C."/>
            <person name="Meng S."/>
            <person name="Li G."/>
            <person name="Viehrig K."/>
            <person name="Ye F."/>
            <person name="Su P."/>
            <person name="Kiefer A.F."/>
            <person name="Nichols A."/>
            <person name="Cepeda A.J."/>
            <person name="Yan W."/>
            <person name="Fan B."/>
            <person name="Jiang Y."/>
            <person name="Adhikari A."/>
            <person name="Zheng C.-J."/>
            <person name="Schuster L."/>
            <person name="Cowan T.M."/>
            <person name="Smanski M.J."/>
            <person name="Chevrette M.G."/>
            <person name="De Carvalho L.P.S."/>
            <person name="Shen B."/>
        </authorList>
    </citation>
    <scope>NUCLEOTIDE SEQUENCE [LARGE SCALE GENOMIC DNA]</scope>
    <source>
        <strain evidence="1 2">NPDC045974</strain>
    </source>
</reference>
<dbReference type="Proteomes" id="UP001551329">
    <property type="component" value="Unassembled WGS sequence"/>
</dbReference>
<proteinExistence type="predicted"/>
<protein>
    <recommendedName>
        <fullName evidence="3">Head-to-tail adaptor</fullName>
    </recommendedName>
</protein>
<keyword evidence="2" id="KW-1185">Reference proteome</keyword>
<organism evidence="1 2">
    <name type="scientific">Streptomyces narbonensis</name>
    <dbReference type="NCBI Taxonomy" id="67333"/>
    <lineage>
        <taxon>Bacteria</taxon>
        <taxon>Bacillati</taxon>
        <taxon>Actinomycetota</taxon>
        <taxon>Actinomycetes</taxon>
        <taxon>Kitasatosporales</taxon>
        <taxon>Streptomycetaceae</taxon>
        <taxon>Streptomyces</taxon>
    </lineage>
</organism>
<evidence type="ECO:0000313" key="1">
    <source>
        <dbReference type="EMBL" id="MEU7074735.1"/>
    </source>
</evidence>